<sequence length="122" mass="12620">MIVVIVMAAMTAGAAHVGADGCLIWVALRAGEQQGRSSEQEKVGRAEQCVEPGLDSESDVPPHVCDSGGGEDTDPGQGSAVSWASTPPPSSEIDLALRRRTPIANSKAAAEATPEYSSRCTR</sequence>
<proteinExistence type="predicted"/>
<keyword evidence="3" id="KW-1185">Reference proteome</keyword>
<organism evidence="2 3">
    <name type="scientific">Nocardia asteroides NBRC 15531</name>
    <dbReference type="NCBI Taxonomy" id="1110697"/>
    <lineage>
        <taxon>Bacteria</taxon>
        <taxon>Bacillati</taxon>
        <taxon>Actinomycetota</taxon>
        <taxon>Actinomycetes</taxon>
        <taxon>Mycobacteriales</taxon>
        <taxon>Nocardiaceae</taxon>
        <taxon>Nocardia</taxon>
    </lineage>
</organism>
<dbReference type="RefSeq" id="WP_022566064.1">
    <property type="nucleotide sequence ID" value="NZ_BAFO02000019.1"/>
</dbReference>
<gene>
    <name evidence="2" type="ORF">NCAST_19_00780</name>
</gene>
<evidence type="ECO:0000313" key="2">
    <source>
        <dbReference type="EMBL" id="GAD83376.1"/>
    </source>
</evidence>
<dbReference type="Proteomes" id="UP000017048">
    <property type="component" value="Unassembled WGS sequence"/>
</dbReference>
<protein>
    <submittedName>
        <fullName evidence="2">Uncharacterized protein</fullName>
    </submittedName>
</protein>
<feature type="region of interest" description="Disordered" evidence="1">
    <location>
        <begin position="33"/>
        <end position="122"/>
    </location>
</feature>
<dbReference type="EMBL" id="BAFO02000019">
    <property type="protein sequence ID" value="GAD83376.1"/>
    <property type="molecule type" value="Genomic_DNA"/>
</dbReference>
<accession>U5EAC0</accession>
<name>U5EAC0_NOCAS</name>
<dbReference type="AlphaFoldDB" id="U5EAC0"/>
<reference evidence="2 3" key="1">
    <citation type="journal article" date="2014" name="BMC Genomics">
        <title>Genome based analysis of type-I polyketide synthase and nonribosomal peptide synthetase gene clusters in seven strains of five representative Nocardia species.</title>
        <authorList>
            <person name="Komaki H."/>
            <person name="Ichikawa N."/>
            <person name="Hosoyama A."/>
            <person name="Takahashi-Nakaguchi A."/>
            <person name="Matsuzawa T."/>
            <person name="Suzuki K."/>
            <person name="Fujita N."/>
            <person name="Gonoi T."/>
        </authorList>
    </citation>
    <scope>NUCLEOTIDE SEQUENCE [LARGE SCALE GENOMIC DNA]</scope>
    <source>
        <strain evidence="2 3">NBRC 15531</strain>
    </source>
</reference>
<dbReference type="GeneID" id="91518232"/>
<evidence type="ECO:0000313" key="3">
    <source>
        <dbReference type="Proteomes" id="UP000017048"/>
    </source>
</evidence>
<comment type="caution">
    <text evidence="2">The sequence shown here is derived from an EMBL/GenBank/DDBJ whole genome shotgun (WGS) entry which is preliminary data.</text>
</comment>
<evidence type="ECO:0000256" key="1">
    <source>
        <dbReference type="SAM" id="MobiDB-lite"/>
    </source>
</evidence>